<dbReference type="AlphaFoldDB" id="A0AAE3BBN4"/>
<accession>A0AAE3BBN4</accession>
<organism evidence="1 2">
    <name type="scientific">Rhodococcus hoagii</name>
    <name type="common">Corynebacterium equii</name>
    <dbReference type="NCBI Taxonomy" id="43767"/>
    <lineage>
        <taxon>Bacteria</taxon>
        <taxon>Bacillati</taxon>
        <taxon>Actinomycetota</taxon>
        <taxon>Actinomycetes</taxon>
        <taxon>Mycobacteriales</taxon>
        <taxon>Nocardiaceae</taxon>
        <taxon>Prescottella</taxon>
    </lineage>
</organism>
<evidence type="ECO:0000313" key="2">
    <source>
        <dbReference type="Proteomes" id="UP000706122"/>
    </source>
</evidence>
<dbReference type="EMBL" id="WUYC01000004">
    <property type="protein sequence ID" value="MBM4715828.1"/>
    <property type="molecule type" value="Genomic_DNA"/>
</dbReference>
<dbReference type="RefSeq" id="WP_064059027.1">
    <property type="nucleotide sequence ID" value="NZ_LRQY01000037.1"/>
</dbReference>
<dbReference type="Proteomes" id="UP000706122">
    <property type="component" value="Unassembled WGS sequence"/>
</dbReference>
<comment type="caution">
    <text evidence="1">The sequence shown here is derived from an EMBL/GenBank/DDBJ whole genome shotgun (WGS) entry which is preliminary data.</text>
</comment>
<sequence>MNSIDTFTTTAGELLAAATDIHSDAVFVAVDDVELNGVKGTRAIFPTRYGLNNGQVTLELGEYGERTYSLDDQVTWHVLRHDIKF</sequence>
<name>A0AAE3BBN4_RHOHA</name>
<reference evidence="1" key="1">
    <citation type="submission" date="2019-11" db="EMBL/GenBank/DDBJ databases">
        <title>Spread of Macrolides and rifampicin resistant Rhodococcus equi in clinical isolates in the USA.</title>
        <authorList>
            <person name="Alvarez-Narvaez S."/>
            <person name="Huber L."/>
            <person name="Cohen N.D."/>
            <person name="Slovis N."/>
            <person name="Greiter M."/>
            <person name="Giguere S."/>
            <person name="Hart K."/>
        </authorList>
    </citation>
    <scope>NUCLEOTIDE SEQUENCE</scope>
    <source>
        <strain evidence="1">Lh_5</strain>
    </source>
</reference>
<proteinExistence type="predicted"/>
<protein>
    <submittedName>
        <fullName evidence="1">Uncharacterized protein</fullName>
    </submittedName>
</protein>
<evidence type="ECO:0000313" key="1">
    <source>
        <dbReference type="EMBL" id="MBM4715828.1"/>
    </source>
</evidence>
<gene>
    <name evidence="1" type="ORF">GS551_16790</name>
</gene>